<organism evidence="1">
    <name type="scientific">marine metagenome</name>
    <dbReference type="NCBI Taxonomy" id="408172"/>
    <lineage>
        <taxon>unclassified sequences</taxon>
        <taxon>metagenomes</taxon>
        <taxon>ecological metagenomes</taxon>
    </lineage>
</organism>
<proteinExistence type="predicted"/>
<sequence length="184" mass="19808">MKCKIILTAFAVTSLIFSNTPAFAELFSVSVGVPISHTLTGKDVENEEIKSDGVSGAFIQINMPFLPGIGIDSYKTKIKNSDPDLATTIFNLFYLLPIPVINLTVGVGIGSTELQCEGCSNYYKKGSANQWYTSLGMSIINLFDLHLSYRSVSSKIEFKAGDANAGKKNDLSGNVMGLGIGFNF</sequence>
<protein>
    <recommendedName>
        <fullName evidence="2">Outer membrane protein beta-barrel domain-containing protein</fullName>
    </recommendedName>
</protein>
<accession>A0A382K1M0</accession>
<evidence type="ECO:0008006" key="2">
    <source>
        <dbReference type="Google" id="ProtNLM"/>
    </source>
</evidence>
<dbReference type="EMBL" id="UINC01077141">
    <property type="protein sequence ID" value="SVC16987.1"/>
    <property type="molecule type" value="Genomic_DNA"/>
</dbReference>
<dbReference type="AlphaFoldDB" id="A0A382K1M0"/>
<evidence type="ECO:0000313" key="1">
    <source>
        <dbReference type="EMBL" id="SVC16987.1"/>
    </source>
</evidence>
<reference evidence="1" key="1">
    <citation type="submission" date="2018-05" db="EMBL/GenBank/DDBJ databases">
        <authorList>
            <person name="Lanie J.A."/>
            <person name="Ng W.-L."/>
            <person name="Kazmierczak K.M."/>
            <person name="Andrzejewski T.M."/>
            <person name="Davidsen T.M."/>
            <person name="Wayne K.J."/>
            <person name="Tettelin H."/>
            <person name="Glass J.I."/>
            <person name="Rusch D."/>
            <person name="Podicherti R."/>
            <person name="Tsui H.-C.T."/>
            <person name="Winkler M.E."/>
        </authorList>
    </citation>
    <scope>NUCLEOTIDE SEQUENCE</scope>
</reference>
<name>A0A382K1M0_9ZZZZ</name>
<gene>
    <name evidence="1" type="ORF">METZ01_LOCUS269841</name>
</gene>